<dbReference type="GO" id="GO:0016763">
    <property type="term" value="F:pentosyltransferase activity"/>
    <property type="evidence" value="ECO:0007669"/>
    <property type="project" value="TreeGrafter"/>
</dbReference>
<keyword evidence="7 8" id="KW-0472">Membrane</keyword>
<keyword evidence="3" id="KW-0328">Glycosyltransferase</keyword>
<feature type="domain" description="Glycosyltransferase RgtA/B/C/D-like" evidence="9">
    <location>
        <begin position="80"/>
        <end position="239"/>
    </location>
</feature>
<name>A0A3M8AKE5_9MICO</name>
<feature type="transmembrane region" description="Helical" evidence="8">
    <location>
        <begin position="348"/>
        <end position="369"/>
    </location>
</feature>
<dbReference type="GO" id="GO:0009103">
    <property type="term" value="P:lipopolysaccharide biosynthetic process"/>
    <property type="evidence" value="ECO:0007669"/>
    <property type="project" value="UniProtKB-ARBA"/>
</dbReference>
<evidence type="ECO:0000313" key="10">
    <source>
        <dbReference type="EMBL" id="RNB51603.1"/>
    </source>
</evidence>
<feature type="transmembrane region" description="Helical" evidence="8">
    <location>
        <begin position="264"/>
        <end position="290"/>
    </location>
</feature>
<feature type="transmembrane region" description="Helical" evidence="8">
    <location>
        <begin position="133"/>
        <end position="151"/>
    </location>
</feature>
<dbReference type="EMBL" id="RHHB01000003">
    <property type="protein sequence ID" value="RNB51603.1"/>
    <property type="molecule type" value="Genomic_DNA"/>
</dbReference>
<keyword evidence="11" id="KW-1185">Reference proteome</keyword>
<dbReference type="Proteomes" id="UP000275048">
    <property type="component" value="Unassembled WGS sequence"/>
</dbReference>
<protein>
    <recommendedName>
        <fullName evidence="9">Glycosyltransferase RgtA/B/C/D-like domain-containing protein</fullName>
    </recommendedName>
</protein>
<feature type="transmembrane region" description="Helical" evidence="8">
    <location>
        <begin position="297"/>
        <end position="314"/>
    </location>
</feature>
<keyword evidence="2" id="KW-1003">Cell membrane</keyword>
<feature type="transmembrane region" description="Helical" evidence="8">
    <location>
        <begin position="320"/>
        <end position="341"/>
    </location>
</feature>
<feature type="transmembrane region" description="Helical" evidence="8">
    <location>
        <begin position="42"/>
        <end position="62"/>
    </location>
</feature>
<evidence type="ECO:0000256" key="4">
    <source>
        <dbReference type="ARBA" id="ARBA00022679"/>
    </source>
</evidence>
<dbReference type="InterPro" id="IPR038731">
    <property type="entry name" value="RgtA/B/C-like"/>
</dbReference>
<dbReference type="OrthoDB" id="5166595at2"/>
<evidence type="ECO:0000256" key="7">
    <source>
        <dbReference type="ARBA" id="ARBA00023136"/>
    </source>
</evidence>
<feature type="transmembrane region" description="Helical" evidence="8">
    <location>
        <begin position="221"/>
        <end position="241"/>
    </location>
</feature>
<feature type="transmembrane region" description="Helical" evidence="8">
    <location>
        <begin position="158"/>
        <end position="175"/>
    </location>
</feature>
<dbReference type="AlphaFoldDB" id="A0A3M8AKE5"/>
<comment type="subcellular location">
    <subcellularLocation>
        <location evidence="1">Cell membrane</location>
        <topology evidence="1">Multi-pass membrane protein</topology>
    </subcellularLocation>
</comment>
<evidence type="ECO:0000256" key="8">
    <source>
        <dbReference type="SAM" id="Phobius"/>
    </source>
</evidence>
<accession>A0A3M8AKE5</accession>
<evidence type="ECO:0000256" key="5">
    <source>
        <dbReference type="ARBA" id="ARBA00022692"/>
    </source>
</evidence>
<evidence type="ECO:0000256" key="1">
    <source>
        <dbReference type="ARBA" id="ARBA00004651"/>
    </source>
</evidence>
<organism evidence="10 11">
    <name type="scientific">Agromyces tardus</name>
    <dbReference type="NCBI Taxonomy" id="2583849"/>
    <lineage>
        <taxon>Bacteria</taxon>
        <taxon>Bacillati</taxon>
        <taxon>Actinomycetota</taxon>
        <taxon>Actinomycetes</taxon>
        <taxon>Micrococcales</taxon>
        <taxon>Microbacteriaceae</taxon>
        <taxon>Agromyces</taxon>
    </lineage>
</organism>
<sequence length="519" mass="54827">MTPDAAVPSPPAEAAAAPRNSAAPLAPSASLAPLAPLARGPVIAAMLTLAALLAATSNAYGYHRDELYFRMLDPAWGYLDQPPLTPLIARTLRSIVDEPWMLHLPALLAAVAAVFVAALIAREVGGARRAQALAAWTAAAAAFPLIFGHVLLTSSIDLVVWPLVCLFAIRALLRHDGRGWLVVGLVAGLASYNKLLVAVLLAGLGVGLLVFGPWRVLRSPWLWGGILLAALLALPALVYQATHGWPQLAMGAALAEDNGGETRWLMWPMLLLLVGPLLVPVWVAGLVGLFRRRAWRDIRLLVGAFVVVLVFTFVGSAQFFYPLGVVQVLLAIGSVPTAEWMRTRTRRALVWAAVALNGAISAVIALPLVPVDVVGATPLPAINQVTADSIGWPRYVQQIADAAATAPGGSAGIPVITANYGEAGAVARFGPASGLDATDVFSGHNELWFEDHPADAADAAVFVGYRPSFLAPLFDSCAVHARLDNGLGVDNEEQGEPITVCSGIRMPWSEAWPRFAHLD</sequence>
<evidence type="ECO:0000313" key="11">
    <source>
        <dbReference type="Proteomes" id="UP000275048"/>
    </source>
</evidence>
<dbReference type="PANTHER" id="PTHR33908">
    <property type="entry name" value="MANNOSYLTRANSFERASE YKCB-RELATED"/>
    <property type="match status" value="1"/>
</dbReference>
<keyword evidence="5 8" id="KW-0812">Transmembrane</keyword>
<dbReference type="RefSeq" id="WP_122935763.1">
    <property type="nucleotide sequence ID" value="NZ_JBHSNT010000003.1"/>
</dbReference>
<comment type="caution">
    <text evidence="10">The sequence shown here is derived from an EMBL/GenBank/DDBJ whole genome shotgun (WGS) entry which is preliminary data.</text>
</comment>
<dbReference type="GO" id="GO:0005886">
    <property type="term" value="C:plasma membrane"/>
    <property type="evidence" value="ECO:0007669"/>
    <property type="project" value="UniProtKB-SubCell"/>
</dbReference>
<evidence type="ECO:0000256" key="6">
    <source>
        <dbReference type="ARBA" id="ARBA00022989"/>
    </source>
</evidence>
<dbReference type="PANTHER" id="PTHR33908:SF11">
    <property type="entry name" value="MEMBRANE PROTEIN"/>
    <property type="match status" value="1"/>
</dbReference>
<feature type="transmembrane region" description="Helical" evidence="8">
    <location>
        <begin position="100"/>
        <end position="121"/>
    </location>
</feature>
<evidence type="ECO:0000259" key="9">
    <source>
        <dbReference type="Pfam" id="PF13231"/>
    </source>
</evidence>
<proteinExistence type="predicted"/>
<dbReference type="Pfam" id="PF13231">
    <property type="entry name" value="PMT_2"/>
    <property type="match status" value="1"/>
</dbReference>
<evidence type="ECO:0000256" key="3">
    <source>
        <dbReference type="ARBA" id="ARBA00022676"/>
    </source>
</evidence>
<keyword evidence="4" id="KW-0808">Transferase</keyword>
<gene>
    <name evidence="10" type="ORF">EDM22_04020</name>
</gene>
<reference evidence="10 11" key="1">
    <citation type="submission" date="2018-10" db="EMBL/GenBank/DDBJ databases">
        <title>Isolation, diversity and antibacterial activity of antinobacteria from the wheat rhizosphere soil.</title>
        <authorList>
            <person name="Sun T."/>
        </authorList>
    </citation>
    <scope>NUCLEOTIDE SEQUENCE [LARGE SCALE GENOMIC DNA]</scope>
    <source>
        <strain evidence="10 11">SJ-23</strain>
    </source>
</reference>
<feature type="transmembrane region" description="Helical" evidence="8">
    <location>
        <begin position="195"/>
        <end position="214"/>
    </location>
</feature>
<dbReference type="InterPro" id="IPR050297">
    <property type="entry name" value="LipidA_mod_glycosyltrf_83"/>
</dbReference>
<evidence type="ECO:0000256" key="2">
    <source>
        <dbReference type="ARBA" id="ARBA00022475"/>
    </source>
</evidence>
<keyword evidence="6 8" id="KW-1133">Transmembrane helix</keyword>